<evidence type="ECO:0000313" key="2">
    <source>
        <dbReference type="Proteomes" id="UP000309997"/>
    </source>
</evidence>
<sequence length="75" mass="8129">MLIKDHPKLHAHWSLTTNKSFSLSDSGESVATSAAATIPRTIHSSELQDSNAYQQRTLLFVNNSSLLSPSSLSDS</sequence>
<accession>A0ACC4CBP6</accession>
<name>A0ACC4CBP6_POPAL</name>
<proteinExistence type="predicted"/>
<keyword evidence="2" id="KW-1185">Reference proteome</keyword>
<protein>
    <submittedName>
        <fullName evidence="1">Uncharacterized protein</fullName>
    </submittedName>
</protein>
<comment type="caution">
    <text evidence="1">The sequence shown here is derived from an EMBL/GenBank/DDBJ whole genome shotgun (WGS) entry which is preliminary data.</text>
</comment>
<dbReference type="Proteomes" id="UP000309997">
    <property type="component" value="Unassembled WGS sequence"/>
</dbReference>
<dbReference type="EMBL" id="RCHU02000005">
    <property type="protein sequence ID" value="KAL3592195.1"/>
    <property type="molecule type" value="Genomic_DNA"/>
</dbReference>
<reference evidence="1 2" key="1">
    <citation type="journal article" date="2024" name="Plant Biotechnol. J.">
        <title>Genome and CRISPR/Cas9 system of a widespread forest tree (Populus alba) in the world.</title>
        <authorList>
            <person name="Liu Y.J."/>
            <person name="Jiang P.F."/>
            <person name="Han X.M."/>
            <person name="Li X.Y."/>
            <person name="Wang H.M."/>
            <person name="Wang Y.J."/>
            <person name="Wang X.X."/>
            <person name="Zeng Q.Y."/>
        </authorList>
    </citation>
    <scope>NUCLEOTIDE SEQUENCE [LARGE SCALE GENOMIC DNA]</scope>
    <source>
        <strain evidence="2">cv. PAL-ZL1</strain>
    </source>
</reference>
<gene>
    <name evidence="1" type="ORF">D5086_010835</name>
</gene>
<organism evidence="1 2">
    <name type="scientific">Populus alba</name>
    <name type="common">White poplar</name>
    <dbReference type="NCBI Taxonomy" id="43335"/>
    <lineage>
        <taxon>Eukaryota</taxon>
        <taxon>Viridiplantae</taxon>
        <taxon>Streptophyta</taxon>
        <taxon>Embryophyta</taxon>
        <taxon>Tracheophyta</taxon>
        <taxon>Spermatophyta</taxon>
        <taxon>Magnoliopsida</taxon>
        <taxon>eudicotyledons</taxon>
        <taxon>Gunneridae</taxon>
        <taxon>Pentapetalae</taxon>
        <taxon>rosids</taxon>
        <taxon>fabids</taxon>
        <taxon>Malpighiales</taxon>
        <taxon>Salicaceae</taxon>
        <taxon>Saliceae</taxon>
        <taxon>Populus</taxon>
    </lineage>
</organism>
<evidence type="ECO:0000313" key="1">
    <source>
        <dbReference type="EMBL" id="KAL3592195.1"/>
    </source>
</evidence>